<dbReference type="InterPro" id="IPR050463">
    <property type="entry name" value="Gfo/Idh/MocA_oxidrdct_glycsds"/>
</dbReference>
<keyword evidence="6" id="KW-1185">Reference proteome</keyword>
<dbReference type="GO" id="GO:0016491">
    <property type="term" value="F:oxidoreductase activity"/>
    <property type="evidence" value="ECO:0007669"/>
    <property type="project" value="UniProtKB-KW"/>
</dbReference>
<dbReference type="Gene3D" id="3.30.360.10">
    <property type="entry name" value="Dihydrodipicolinate Reductase, domain 2"/>
    <property type="match status" value="1"/>
</dbReference>
<evidence type="ECO:0000313" key="6">
    <source>
        <dbReference type="Proteomes" id="UP000000417"/>
    </source>
</evidence>
<dbReference type="SUPFAM" id="SSF51735">
    <property type="entry name" value="NAD(P)-binding Rossmann-fold domains"/>
    <property type="match status" value="1"/>
</dbReference>
<dbReference type="InterPro" id="IPR036291">
    <property type="entry name" value="NAD(P)-bd_dom_sf"/>
</dbReference>
<dbReference type="GO" id="GO:0000166">
    <property type="term" value="F:nucleotide binding"/>
    <property type="evidence" value="ECO:0007669"/>
    <property type="project" value="InterPro"/>
</dbReference>
<dbReference type="Pfam" id="PF22725">
    <property type="entry name" value="GFO_IDH_MocA_C3"/>
    <property type="match status" value="1"/>
</dbReference>
<dbReference type="SUPFAM" id="SSF55347">
    <property type="entry name" value="Glyceraldehyde-3-phosphate dehydrogenase-like, C-terminal domain"/>
    <property type="match status" value="1"/>
</dbReference>
<dbReference type="InterPro" id="IPR055170">
    <property type="entry name" value="GFO_IDH_MocA-like_dom"/>
</dbReference>
<keyword evidence="1" id="KW-0560">Oxidoreductase</keyword>
<sequence>MASPSLSPWRNRAAGDGANPSLSPWRTRAAGDGASPSLSPWRNRAAGDGAISSRRPWRIGLAGAGAFGRFVLTALAPLPDVELAAVAARSEASRAAALAAWRAAREVAGLPPGAPEAVDDAVALAQRPDLDAVLVATPPDLQPQVAGAAIAAGKALFLEKPGALAAEPLRELALRARSRGVVAALNFVMRASPLIACVRRWYRAGLLGLPERWHVENWAGGELPPDHWFWDRSRSGGVLIEHGVHFFDEAAWVLGGRPVRAWGADWPHPRHPDAAARALAAVEYAGELDGRPWHLAATFYHGFVRRRDEHQVRELGFTAGWLRIEDWIPRRLTGVLRVEPEAARALQEAAADLVRVEVRPLPDGRTWVEAAVAGGEATYREMIREGFVRLRRAAEGEGEPLAPLTAGVAALQVAEAASAGGWRAVDA</sequence>
<name>Q67QE1_SYMTH</name>
<evidence type="ECO:0000313" key="5">
    <source>
        <dbReference type="EMBL" id="BAD40102.1"/>
    </source>
</evidence>
<feature type="domain" description="Gfo/Idh/MocA-like oxidoreductase N-terminal" evidence="3">
    <location>
        <begin position="58"/>
        <end position="186"/>
    </location>
</feature>
<reference evidence="5 6" key="1">
    <citation type="journal article" date="2004" name="Nucleic Acids Res.">
        <title>Genome sequence of Symbiobacterium thermophilum, an uncultivable bacterium that depends on microbial commensalism.</title>
        <authorList>
            <person name="Ueda K."/>
            <person name="Yamashita A."/>
            <person name="Ishikawa J."/>
            <person name="Shimada M."/>
            <person name="Watsuji T."/>
            <person name="Morimura K."/>
            <person name="Ikeda H."/>
            <person name="Hattori M."/>
            <person name="Beppu T."/>
        </authorList>
    </citation>
    <scope>NUCLEOTIDE SEQUENCE [LARGE SCALE GENOMIC DNA]</scope>
    <source>
        <strain evidence="6">T / IAM 14863</strain>
    </source>
</reference>
<evidence type="ECO:0000259" key="3">
    <source>
        <dbReference type="Pfam" id="PF01408"/>
    </source>
</evidence>
<dbReference type="Proteomes" id="UP000000417">
    <property type="component" value="Chromosome"/>
</dbReference>
<dbReference type="STRING" id="292459.STH1117"/>
<dbReference type="PANTHER" id="PTHR43818">
    <property type="entry name" value="BCDNA.GH03377"/>
    <property type="match status" value="1"/>
</dbReference>
<feature type="region of interest" description="Disordered" evidence="2">
    <location>
        <begin position="1"/>
        <end position="48"/>
    </location>
</feature>
<dbReference type="Gene3D" id="3.40.50.720">
    <property type="entry name" value="NAD(P)-binding Rossmann-like Domain"/>
    <property type="match status" value="1"/>
</dbReference>
<dbReference type="RefSeq" id="WP_011195249.1">
    <property type="nucleotide sequence ID" value="NC_006177.1"/>
</dbReference>
<organism evidence="5 6">
    <name type="scientific">Symbiobacterium thermophilum (strain DSM 24528 / JCM 14929 / IAM 14863 / T)</name>
    <dbReference type="NCBI Taxonomy" id="292459"/>
    <lineage>
        <taxon>Bacteria</taxon>
        <taxon>Bacillati</taxon>
        <taxon>Bacillota</taxon>
        <taxon>Clostridia</taxon>
        <taxon>Eubacteriales</taxon>
        <taxon>Symbiobacteriaceae</taxon>
        <taxon>Symbiobacterium</taxon>
    </lineage>
</organism>
<evidence type="ECO:0000256" key="2">
    <source>
        <dbReference type="SAM" id="MobiDB-lite"/>
    </source>
</evidence>
<gene>
    <name evidence="5" type="ordered locus">STH1117</name>
</gene>
<dbReference type="Pfam" id="PF01408">
    <property type="entry name" value="GFO_IDH_MocA"/>
    <property type="match status" value="1"/>
</dbReference>
<dbReference type="PANTHER" id="PTHR43818:SF11">
    <property type="entry name" value="BCDNA.GH03377"/>
    <property type="match status" value="1"/>
</dbReference>
<dbReference type="EMBL" id="AP006840">
    <property type="protein sequence ID" value="BAD40102.1"/>
    <property type="molecule type" value="Genomic_DNA"/>
</dbReference>
<proteinExistence type="predicted"/>
<feature type="domain" description="GFO/IDH/MocA-like oxidoreductase" evidence="4">
    <location>
        <begin position="198"/>
        <end position="286"/>
    </location>
</feature>
<protein>
    <submittedName>
        <fullName evidence="5">Putative oxidoreductase</fullName>
    </submittedName>
</protein>
<dbReference type="InterPro" id="IPR000683">
    <property type="entry name" value="Gfo/Idh/MocA-like_OxRdtase_N"/>
</dbReference>
<dbReference type="KEGG" id="sth:STH1117"/>
<dbReference type="HOGENOM" id="CLU_023194_26_0_9"/>
<dbReference type="eggNOG" id="COG0673">
    <property type="taxonomic scope" value="Bacteria"/>
</dbReference>
<dbReference type="AlphaFoldDB" id="Q67QE1"/>
<accession>Q67QE1</accession>
<evidence type="ECO:0000259" key="4">
    <source>
        <dbReference type="Pfam" id="PF22725"/>
    </source>
</evidence>
<evidence type="ECO:0000256" key="1">
    <source>
        <dbReference type="ARBA" id="ARBA00023002"/>
    </source>
</evidence>